<gene>
    <name evidence="3" type="ORF">NQ318_004379</name>
</gene>
<dbReference type="EMBL" id="JAPWTK010000051">
    <property type="protein sequence ID" value="KAJ8954074.1"/>
    <property type="molecule type" value="Genomic_DNA"/>
</dbReference>
<evidence type="ECO:0000313" key="3">
    <source>
        <dbReference type="EMBL" id="KAJ8954074.1"/>
    </source>
</evidence>
<evidence type="ECO:0000256" key="1">
    <source>
        <dbReference type="SAM" id="MobiDB-lite"/>
    </source>
</evidence>
<feature type="region of interest" description="Disordered" evidence="1">
    <location>
        <begin position="348"/>
        <end position="384"/>
    </location>
</feature>
<dbReference type="InterPro" id="IPR013087">
    <property type="entry name" value="Znf_C2H2_type"/>
</dbReference>
<feature type="region of interest" description="Disordered" evidence="1">
    <location>
        <begin position="284"/>
        <end position="305"/>
    </location>
</feature>
<dbReference type="PROSITE" id="PS00028">
    <property type="entry name" value="ZINC_FINGER_C2H2_1"/>
    <property type="match status" value="1"/>
</dbReference>
<comment type="caution">
    <text evidence="3">The sequence shown here is derived from an EMBL/GenBank/DDBJ whole genome shotgun (WGS) entry which is preliminary data.</text>
</comment>
<accession>A0AAV8YT80</accession>
<keyword evidence="4" id="KW-1185">Reference proteome</keyword>
<feature type="domain" description="C2H2-type" evidence="2">
    <location>
        <begin position="43"/>
        <end position="63"/>
    </location>
</feature>
<evidence type="ECO:0000313" key="4">
    <source>
        <dbReference type="Proteomes" id="UP001162162"/>
    </source>
</evidence>
<feature type="compositionally biased region" description="Basic and acidic residues" evidence="1">
    <location>
        <begin position="292"/>
        <end position="301"/>
    </location>
</feature>
<dbReference type="AlphaFoldDB" id="A0AAV8YT80"/>
<reference evidence="3" key="1">
    <citation type="journal article" date="2023" name="Insect Mol. Biol.">
        <title>Genome sequencing provides insights into the evolution of gene families encoding plant cell wall-degrading enzymes in longhorned beetles.</title>
        <authorList>
            <person name="Shin N.R."/>
            <person name="Okamura Y."/>
            <person name="Kirsch R."/>
            <person name="Pauchet Y."/>
        </authorList>
    </citation>
    <scope>NUCLEOTIDE SEQUENCE</scope>
    <source>
        <strain evidence="3">AMC_N1</strain>
    </source>
</reference>
<evidence type="ECO:0000259" key="2">
    <source>
        <dbReference type="PROSITE" id="PS00028"/>
    </source>
</evidence>
<proteinExistence type="predicted"/>
<dbReference type="SMART" id="SM00355">
    <property type="entry name" value="ZnF_C2H2"/>
    <property type="match status" value="3"/>
</dbReference>
<protein>
    <recommendedName>
        <fullName evidence="2">C2H2-type domain-containing protein</fullName>
    </recommendedName>
</protein>
<name>A0AAV8YT80_9CUCU</name>
<organism evidence="3 4">
    <name type="scientific">Aromia moschata</name>
    <dbReference type="NCBI Taxonomy" id="1265417"/>
    <lineage>
        <taxon>Eukaryota</taxon>
        <taxon>Metazoa</taxon>
        <taxon>Ecdysozoa</taxon>
        <taxon>Arthropoda</taxon>
        <taxon>Hexapoda</taxon>
        <taxon>Insecta</taxon>
        <taxon>Pterygota</taxon>
        <taxon>Neoptera</taxon>
        <taxon>Endopterygota</taxon>
        <taxon>Coleoptera</taxon>
        <taxon>Polyphaga</taxon>
        <taxon>Cucujiformia</taxon>
        <taxon>Chrysomeloidea</taxon>
        <taxon>Cerambycidae</taxon>
        <taxon>Cerambycinae</taxon>
        <taxon>Callichromatini</taxon>
        <taxon>Aromia</taxon>
    </lineage>
</organism>
<sequence>MDEEEYRYQPLSLLQLALNVINKENVPDYEPDDFIKQVVYPKCNYCSRTFRNLKVLAIHEARHMDVEAGEKIDNPVPWHYSRDDADIRNKWLSYFDENGYEDEDIIIDAVHAPANDLLIPMDVKEEMQKPPTGDEQIVLVGTQPMVNGIYLGDYTKEERKSFYQSMRIQGVNKKFCHLFKDNWAIESHYFSSACYYTCRFCGMRFNKQRHRFTEHTEEHRSQNHEISDKIFAASKLSNVVPKVINPQKARRIVVTQHNPQPAQECNAAQQPYGSLRVRNVTERRSLQPNLQIKEEPGEPRDVITSQSKTGNQAYFCRKCYKVFFKLDEFNVHSKNCDYNQFPQIRSAAAKPAPYHSRNGEAATSPAGRPMRNCAKEIGPYKGPR</sequence>
<dbReference type="Proteomes" id="UP001162162">
    <property type="component" value="Unassembled WGS sequence"/>
</dbReference>